<sequence>MTDVTGPPPQLAPLEAINSNGDASEAQKQQRIFQAFRSIYDSKPVWIPVVRHPSTNERYVIWSDVADCFPGVVRVQHDDYFVPLMRDSAMYRGPSSPSSPTHQPQQQRRANRKRRTKLQSNILHNYQNPSTTTTSTDLPGTLGSSKRDIDWSDETNFTTEAAYTAFMKVLKRPVSKVGHERKHKVDEIAEEIQEVKEMNEHDNEGGFENHGTRLRGTEPAGSDEGEEGEGDDTDDFEDDAKSTKAGDDSYAGEALAGDEQPGDKIKGIQDRYEKGKRKTGMDTESGTQDEEAASMDQQSCVQETKGAISEDGYDTNDEEKVLKPKDFYESVALYRRSVEDLAFSTNITNEHPLTISGVVGHRVKAILQKRYHWLNSRCSKLFFILPVDDNESLKAEMDADASDNMTCSDFRIQFCCDCGGVYGPWSELFLHWDTTGGELRYTIKKHKQEEFLKTYGEYIMGVVEILKYGVRLNGIVLYVPHPDQEIQKRLSLSLKFLQSQGFPTSKQHFRLVSGHDSATLATVKPILPLDEKDMMALPEYFDTPRGVYSFGGMNAYLTTEGDVRWVSLIHLINMSPDDELKAVMDFSKHPASQVSEFDGSLGAFRAIITTRERARDFYALAGKLTTICALRLFLDWEITQQDLKELQHAMAKIQAAVVKVMLRREPNHRRDFPIFDSGFAGVVMEALVNKRIEAFLIEHGSDDPPSVYGYNERHCFDSSMTDGSHFLRDTITGKLKVNLHVPNIDNALTMLRSTIKGLHHLSELKLTLDFWKSIEIKFIKPGQPGSEIVDKNYMASNPALFFANRGGLDTINYTCHIEEMIDLWTLRSTALVDLHVGYSFAKNRNLIRDAIKMNRNLRALHLWNDAMDDPSQVYEAYKSIMANHPTLTTFEIQQKHAPGCLSEFQWRNMSDRAKMTVSVRSHPMDKIANVLQKYPTLISTLNMDGLPAQDAAVLEKSFRPKKGPFKLHDLSISDPESMEIIALEDLKKVIMRGNIPGVRVYCGYSMSKEKINPSEENANKVVDFVMAIRPKITEFNIYGEWCSLVIKAIEDRLMDSVSMPRLTSLTLMSESQQPLKLPTWVMLFLAYKSRNDRMQGLHADPPVTIAPLKTIFLSHFEVSEAEWMAVMTMIDFEELKELRLTLAAPISQASLMILVDRIPAVNKLQSISIEAPSLDDKESIQCANAIYRKVDNKHVAVMINRYINDFY</sequence>
<feature type="compositionally biased region" description="Acidic residues" evidence="1">
    <location>
        <begin position="221"/>
        <end position="238"/>
    </location>
</feature>
<comment type="caution">
    <text evidence="2">The sequence shown here is derived from an EMBL/GenBank/DDBJ whole genome shotgun (WGS) entry which is preliminary data.</text>
</comment>
<dbReference type="Proteomes" id="UP000726737">
    <property type="component" value="Unassembled WGS sequence"/>
</dbReference>
<reference evidence="2" key="1">
    <citation type="journal article" date="2020" name="Fungal Divers.">
        <title>Resolving the Mortierellaceae phylogeny through synthesis of multi-gene phylogenetics and phylogenomics.</title>
        <authorList>
            <person name="Vandepol N."/>
            <person name="Liber J."/>
            <person name="Desiro A."/>
            <person name="Na H."/>
            <person name="Kennedy M."/>
            <person name="Barry K."/>
            <person name="Grigoriev I.V."/>
            <person name="Miller A.N."/>
            <person name="O'Donnell K."/>
            <person name="Stajich J.E."/>
            <person name="Bonito G."/>
        </authorList>
    </citation>
    <scope>NUCLEOTIDE SEQUENCE</scope>
    <source>
        <strain evidence="2">KOD948</strain>
    </source>
</reference>
<dbReference type="AlphaFoldDB" id="A0A9P6Q2N1"/>
<evidence type="ECO:0000313" key="2">
    <source>
        <dbReference type="EMBL" id="KAG0259282.1"/>
    </source>
</evidence>
<organism evidence="2 3">
    <name type="scientific">Mortierella polycephala</name>
    <dbReference type="NCBI Taxonomy" id="41804"/>
    <lineage>
        <taxon>Eukaryota</taxon>
        <taxon>Fungi</taxon>
        <taxon>Fungi incertae sedis</taxon>
        <taxon>Mucoromycota</taxon>
        <taxon>Mortierellomycotina</taxon>
        <taxon>Mortierellomycetes</taxon>
        <taxon>Mortierellales</taxon>
        <taxon>Mortierellaceae</taxon>
        <taxon>Mortierella</taxon>
    </lineage>
</organism>
<protein>
    <submittedName>
        <fullName evidence="2">Uncharacterized protein</fullName>
    </submittedName>
</protein>
<dbReference type="EMBL" id="JAAAJA010000191">
    <property type="protein sequence ID" value="KAG0259282.1"/>
    <property type="molecule type" value="Genomic_DNA"/>
</dbReference>
<gene>
    <name evidence="2" type="ORF">BG011_002747</name>
</gene>
<feature type="compositionally biased region" description="Basic and acidic residues" evidence="1">
    <location>
        <begin position="261"/>
        <end position="273"/>
    </location>
</feature>
<accession>A0A9P6Q2N1</accession>
<feature type="region of interest" description="Disordered" evidence="1">
    <location>
        <begin position="197"/>
        <end position="301"/>
    </location>
</feature>
<name>A0A9P6Q2N1_9FUNG</name>
<evidence type="ECO:0000313" key="3">
    <source>
        <dbReference type="Proteomes" id="UP000726737"/>
    </source>
</evidence>
<evidence type="ECO:0000256" key="1">
    <source>
        <dbReference type="SAM" id="MobiDB-lite"/>
    </source>
</evidence>
<feature type="compositionally biased region" description="Low complexity" evidence="1">
    <location>
        <begin position="129"/>
        <end position="144"/>
    </location>
</feature>
<keyword evidence="3" id="KW-1185">Reference proteome</keyword>
<feature type="compositionally biased region" description="Polar residues" evidence="1">
    <location>
        <begin position="118"/>
        <end position="128"/>
    </location>
</feature>
<feature type="region of interest" description="Disordered" evidence="1">
    <location>
        <begin position="91"/>
        <end position="149"/>
    </location>
</feature>
<feature type="compositionally biased region" description="Low complexity" evidence="1">
    <location>
        <begin position="94"/>
        <end position="107"/>
    </location>
</feature>
<proteinExistence type="predicted"/>
<dbReference type="OrthoDB" id="2383980at2759"/>